<evidence type="ECO:0000256" key="1">
    <source>
        <dbReference type="SAM" id="MobiDB-lite"/>
    </source>
</evidence>
<reference evidence="2 3" key="2">
    <citation type="submission" date="2024-01" db="EMBL/GenBank/DDBJ databases">
        <title>Comparative genomics of Cryptococcus and Kwoniella reveals pathogenesis evolution and contrasting modes of karyotype evolution via chromosome fusion or intercentromeric recombination.</title>
        <authorList>
            <person name="Coelho M.A."/>
            <person name="David-Palma M."/>
            <person name="Shea T."/>
            <person name="Bowers K."/>
            <person name="Mcginley-Smith S."/>
            <person name="Mohammad A.W."/>
            <person name="Gnirke A."/>
            <person name="Yurkov A.M."/>
            <person name="Nowrousian M."/>
            <person name="Sun S."/>
            <person name="Cuomo C.A."/>
            <person name="Heitman J."/>
        </authorList>
    </citation>
    <scope>NUCLEOTIDE SEQUENCE [LARGE SCALE GENOMIC DNA]</scope>
    <source>
        <strain evidence="2 3">IND107</strain>
    </source>
</reference>
<protein>
    <submittedName>
        <fullName evidence="2">Uncharacterized protein</fullName>
    </submittedName>
</protein>
<evidence type="ECO:0000313" key="3">
    <source>
        <dbReference type="Proteomes" id="UP000054399"/>
    </source>
</evidence>
<dbReference type="Proteomes" id="UP000054399">
    <property type="component" value="Unassembled WGS sequence"/>
</dbReference>
<gene>
    <name evidence="2" type="ORF">I308_105791</name>
</gene>
<evidence type="ECO:0000313" key="2">
    <source>
        <dbReference type="EMBL" id="KAL0242162.1"/>
    </source>
</evidence>
<dbReference type="RefSeq" id="XP_066611544.1">
    <property type="nucleotide sequence ID" value="XM_066760240.1"/>
</dbReference>
<comment type="caution">
    <text evidence="2">The sequence shown here is derived from an EMBL/GenBank/DDBJ whole genome shotgun (WGS) entry which is preliminary data.</text>
</comment>
<reference evidence="3" key="1">
    <citation type="submission" date="2015-01" db="EMBL/GenBank/DDBJ databases">
        <title>The Genome Sequence of Cryptococcus gattii MMRL2647.</title>
        <authorList>
            <consortium name="The Broad Institute Genomics Platform"/>
            <person name="Cuomo C."/>
            <person name="Litvintseva A."/>
            <person name="Chen Y."/>
            <person name="Heitman J."/>
            <person name="Sun S."/>
            <person name="Springer D."/>
            <person name="Dromer F."/>
            <person name="Young S."/>
            <person name="Zeng Q."/>
            <person name="Gargeya S."/>
            <person name="Abouelleil A."/>
            <person name="Alvarado L."/>
            <person name="Chapman S.B."/>
            <person name="Gainer-Dewar J."/>
            <person name="Goldberg J."/>
            <person name="Griggs A."/>
            <person name="Gujja S."/>
            <person name="Hansen M."/>
            <person name="Howarth C."/>
            <person name="Imamovic A."/>
            <person name="Larimer J."/>
            <person name="Murphy C."/>
            <person name="Naylor J."/>
            <person name="Pearson M."/>
            <person name="Priest M."/>
            <person name="Roberts A."/>
            <person name="Saif S."/>
            <person name="Shea T."/>
            <person name="Sykes S."/>
            <person name="Wortman J."/>
            <person name="Nusbaum C."/>
            <person name="Birren B."/>
        </authorList>
    </citation>
    <scope>NUCLEOTIDE SEQUENCE [LARGE SCALE GENOMIC DNA]</scope>
    <source>
        <strain evidence="3">IND107</strain>
    </source>
</reference>
<feature type="region of interest" description="Disordered" evidence="1">
    <location>
        <begin position="47"/>
        <end position="73"/>
    </location>
</feature>
<proteinExistence type="predicted"/>
<dbReference type="GeneID" id="91992646"/>
<keyword evidence="3" id="KW-1185">Reference proteome</keyword>
<accession>A0ABR3BLR6</accession>
<feature type="compositionally biased region" description="Basic and acidic residues" evidence="1">
    <location>
        <begin position="61"/>
        <end position="73"/>
    </location>
</feature>
<dbReference type="EMBL" id="ATAM02000011">
    <property type="protein sequence ID" value="KAL0242162.1"/>
    <property type="molecule type" value="Genomic_DNA"/>
</dbReference>
<name>A0ABR3BLR6_9TREE</name>
<sequence length="73" mass="8168">MTERTETEGESLRANATLEAETFGIIYGGHSHQFTEVGDIGCESPKWTPNTHGETQGIPCHDIRQKRTLHDFP</sequence>
<organism evidence="2 3">
    <name type="scientific">Cryptococcus tetragattii IND107</name>
    <dbReference type="NCBI Taxonomy" id="1296105"/>
    <lineage>
        <taxon>Eukaryota</taxon>
        <taxon>Fungi</taxon>
        <taxon>Dikarya</taxon>
        <taxon>Basidiomycota</taxon>
        <taxon>Agaricomycotina</taxon>
        <taxon>Tremellomycetes</taxon>
        <taxon>Tremellales</taxon>
        <taxon>Cryptococcaceae</taxon>
        <taxon>Cryptococcus</taxon>
        <taxon>Cryptococcus gattii species complex</taxon>
    </lineage>
</organism>